<dbReference type="AlphaFoldDB" id="A0A3E2VFN2"/>
<dbReference type="RefSeq" id="WP_008728860.1">
    <property type="nucleotide sequence ID" value="NZ_CAXUJB010000004.1"/>
</dbReference>
<accession>A0A3E2VFN2</accession>
<organism evidence="2 3">
    <name type="scientific">Clostridium innocuum</name>
    <dbReference type="NCBI Taxonomy" id="1522"/>
    <lineage>
        <taxon>Bacteria</taxon>
        <taxon>Bacillati</taxon>
        <taxon>Bacillota</taxon>
        <taxon>Clostridia</taxon>
        <taxon>Eubacteriales</taxon>
        <taxon>Clostridiaceae</taxon>
        <taxon>Clostridium</taxon>
    </lineage>
</organism>
<evidence type="ECO:0000313" key="4">
    <source>
        <dbReference type="Proteomes" id="UP000503330"/>
    </source>
</evidence>
<dbReference type="OrthoDB" id="9866416at2"/>
<dbReference type="EMBL" id="CP048838">
    <property type="protein sequence ID" value="QJA05199.1"/>
    <property type="molecule type" value="Genomic_DNA"/>
</dbReference>
<gene>
    <name evidence="2" type="ORF">DXA38_21625</name>
    <name evidence="1" type="ORF">G4D54_12685</name>
</gene>
<dbReference type="EMBL" id="QVEV01000067">
    <property type="protein sequence ID" value="RGC08973.1"/>
    <property type="molecule type" value="Genomic_DNA"/>
</dbReference>
<evidence type="ECO:0000313" key="1">
    <source>
        <dbReference type="EMBL" id="QJA05199.1"/>
    </source>
</evidence>
<evidence type="ECO:0000313" key="3">
    <source>
        <dbReference type="Proteomes" id="UP000260025"/>
    </source>
</evidence>
<protein>
    <submittedName>
        <fullName evidence="2">Uncharacterized protein</fullName>
    </submittedName>
</protein>
<evidence type="ECO:0000313" key="2">
    <source>
        <dbReference type="EMBL" id="RGC08973.1"/>
    </source>
</evidence>
<reference evidence="1 4" key="2">
    <citation type="submission" date="2020-02" db="EMBL/GenBank/DDBJ databases">
        <authorList>
            <person name="Kociolek L.K."/>
            <person name="Ozer E.A."/>
        </authorList>
    </citation>
    <scope>NUCLEOTIDE SEQUENCE [LARGE SCALE GENOMIC DNA]</scope>
    <source>
        <strain evidence="1 4">ATCC 14501</strain>
    </source>
</reference>
<reference evidence="2 3" key="1">
    <citation type="submission" date="2018-08" db="EMBL/GenBank/DDBJ databases">
        <title>A genome reference for cultivated species of the human gut microbiota.</title>
        <authorList>
            <person name="Zou Y."/>
            <person name="Xue W."/>
            <person name="Luo G."/>
        </authorList>
    </citation>
    <scope>NUCLEOTIDE SEQUENCE [LARGE SCALE GENOMIC DNA]</scope>
    <source>
        <strain evidence="2 3">OF01-2LB</strain>
    </source>
</reference>
<dbReference type="Proteomes" id="UP000503330">
    <property type="component" value="Chromosome"/>
</dbReference>
<dbReference type="Proteomes" id="UP000260025">
    <property type="component" value="Unassembled WGS sequence"/>
</dbReference>
<proteinExistence type="predicted"/>
<name>A0A3E2VFN2_CLOIN</name>
<sequence>MEADIVLKEDEIEKSFEAASSDFLSYLDKSIERLEDEQELTGQYKEDMIAGREGMVILLPIFLDMFRAALHEHVKTRTPLLAVELYEEMDGVDTTWGIGLMIAEELCRRAGVEHKKVSQDMEATILEFEKVLTEYYSMMGNDPQADAVASDIPDGRYQA</sequence>